<name>A0A090R0G1_9GAMM</name>
<dbReference type="STRING" id="754436.JCM19237_353"/>
<comment type="caution">
    <text evidence="1">The sequence shown here is derived from an EMBL/GenBank/DDBJ whole genome shotgun (WGS) entry which is preliminary data.</text>
</comment>
<organism evidence="1 2">
    <name type="scientific">Photobacterium aphoticum</name>
    <dbReference type="NCBI Taxonomy" id="754436"/>
    <lineage>
        <taxon>Bacteria</taxon>
        <taxon>Pseudomonadati</taxon>
        <taxon>Pseudomonadota</taxon>
        <taxon>Gammaproteobacteria</taxon>
        <taxon>Vibrionales</taxon>
        <taxon>Vibrionaceae</taxon>
        <taxon>Photobacterium</taxon>
    </lineage>
</organism>
<reference evidence="1 2" key="1">
    <citation type="journal article" date="2014" name="Genome Announc.">
        <title>Draft Genome Sequences of Two Vibrionaceae Species, Vibrio ponticus C121 and Photobacterium aphoticum C119, Isolated as Coral Reef Microbiota.</title>
        <authorList>
            <person name="Al-saari N."/>
            <person name="Meirelles P.M."/>
            <person name="Mino S."/>
            <person name="Suda W."/>
            <person name="Oshima K."/>
            <person name="Hattori M."/>
            <person name="Ohkuma M."/>
            <person name="Thompson F.L."/>
            <person name="Gomez-Gil B."/>
            <person name="Sawabe T."/>
            <person name="Sawabe T."/>
        </authorList>
    </citation>
    <scope>NUCLEOTIDE SEQUENCE [LARGE SCALE GENOMIC DNA]</scope>
    <source>
        <strain evidence="1 2">JCM 19237</strain>
    </source>
</reference>
<evidence type="ECO:0000313" key="1">
    <source>
        <dbReference type="EMBL" id="GAL07973.1"/>
    </source>
</evidence>
<protein>
    <submittedName>
        <fullName evidence="1">Uncharacterized protein</fullName>
    </submittedName>
</protein>
<evidence type="ECO:0000313" key="2">
    <source>
        <dbReference type="Proteomes" id="UP000029227"/>
    </source>
</evidence>
<proteinExistence type="predicted"/>
<dbReference type="Proteomes" id="UP000029227">
    <property type="component" value="Unassembled WGS sequence"/>
</dbReference>
<sequence>MEEAFAAIERADKVDEYEPLMNEAADKLNDILDMEAQAEA</sequence>
<gene>
    <name evidence="1" type="ORF">JCM19237_353</name>
</gene>
<dbReference type="AlphaFoldDB" id="A0A090R0G1"/>
<accession>A0A090R0G1</accession>
<dbReference type="EMBL" id="BBMN01000020">
    <property type="protein sequence ID" value="GAL07973.1"/>
    <property type="molecule type" value="Genomic_DNA"/>
</dbReference>